<dbReference type="Gene3D" id="3.40.250.10">
    <property type="entry name" value="Rhodanese-like domain"/>
    <property type="match status" value="1"/>
</dbReference>
<dbReference type="Proteomes" id="UP001448207">
    <property type="component" value="Unassembled WGS sequence"/>
</dbReference>
<evidence type="ECO:0000313" key="2">
    <source>
        <dbReference type="EMBL" id="KAL0092897.1"/>
    </source>
</evidence>
<dbReference type="PANTHER" id="PTHR43846">
    <property type="entry name" value="UPF0176 PROTEIN YCEA"/>
    <property type="match status" value="1"/>
</dbReference>
<dbReference type="SUPFAM" id="SSF52821">
    <property type="entry name" value="Rhodanese/Cell cycle control phosphatase"/>
    <property type="match status" value="1"/>
</dbReference>
<organism evidence="2 3">
    <name type="scientific">Phycomyces blakesleeanus</name>
    <dbReference type="NCBI Taxonomy" id="4837"/>
    <lineage>
        <taxon>Eukaryota</taxon>
        <taxon>Fungi</taxon>
        <taxon>Fungi incertae sedis</taxon>
        <taxon>Mucoromycota</taxon>
        <taxon>Mucoromycotina</taxon>
        <taxon>Mucoromycetes</taxon>
        <taxon>Mucorales</taxon>
        <taxon>Phycomycetaceae</taxon>
        <taxon>Phycomyces</taxon>
    </lineage>
</organism>
<sequence length="385" mass="43409">MTHRSPRIAEFLVCHGTRLSSTVASSSVSTATTLRNSPSLDPSTFKTLSFYRFHTLAKEELGPWREQLLDDLKQWHIVGRIYLSTEGINAQLSCPEKYVDALRTYCSTVIKPRLGDTLMDLNLGTEHGQRAFRALHVRIRKQLVADGLDPTSYNLSNQPSHLSPAEWHKKLAEYKAKHGKDPVLIDMRNQYESHIGYFEGATRPDVDTFRGSIKAMNEIVKDVPRNQEVFMYCTGGIRCSKAGAILQSASGFETVHLVEGGVTAYGRWIQGQEEKSLFKGKNFTFDARLGETITDEVFGKYRTQTHEHFKPDGPIMIDGVRAYVKEGEKNMRSDIERVVVGKSGVMCEHKYNRRIRAFEVLGEPGQVLEEWAKAGRELPPTTATI</sequence>
<comment type="caution">
    <text evidence="2">The sequence shown here is derived from an EMBL/GenBank/DDBJ whole genome shotgun (WGS) entry which is preliminary data.</text>
</comment>
<dbReference type="EMBL" id="JBCLYO010000002">
    <property type="protein sequence ID" value="KAL0092897.1"/>
    <property type="molecule type" value="Genomic_DNA"/>
</dbReference>
<dbReference type="InterPro" id="IPR036873">
    <property type="entry name" value="Rhodanese-like_dom_sf"/>
</dbReference>
<keyword evidence="3" id="KW-1185">Reference proteome</keyword>
<gene>
    <name evidence="2" type="ORF">J3Q64DRAFT_1808148</name>
</gene>
<feature type="domain" description="Rhodanese" evidence="1">
    <location>
        <begin position="178"/>
        <end position="271"/>
    </location>
</feature>
<protein>
    <submittedName>
        <fullName evidence="2">Rhodanese-like domain-containing protein</fullName>
    </submittedName>
</protein>
<dbReference type="InterPro" id="IPR001763">
    <property type="entry name" value="Rhodanese-like_dom"/>
</dbReference>
<dbReference type="Pfam" id="PF00581">
    <property type="entry name" value="Rhodanese"/>
    <property type="match status" value="1"/>
</dbReference>
<dbReference type="Gene3D" id="3.30.70.100">
    <property type="match status" value="1"/>
</dbReference>
<dbReference type="Pfam" id="PF17773">
    <property type="entry name" value="UPF0176_N"/>
    <property type="match status" value="1"/>
</dbReference>
<evidence type="ECO:0000313" key="3">
    <source>
        <dbReference type="Proteomes" id="UP001448207"/>
    </source>
</evidence>
<dbReference type="SMART" id="SM00450">
    <property type="entry name" value="RHOD"/>
    <property type="match status" value="1"/>
</dbReference>
<evidence type="ECO:0000259" key="1">
    <source>
        <dbReference type="PROSITE" id="PS50206"/>
    </source>
</evidence>
<name>A0ABR3BAC2_PHYBL</name>
<accession>A0ABR3BAC2</accession>
<dbReference type="PROSITE" id="PS50206">
    <property type="entry name" value="RHODANESE_3"/>
    <property type="match status" value="1"/>
</dbReference>
<dbReference type="InterPro" id="IPR040503">
    <property type="entry name" value="TRHO_N"/>
</dbReference>
<dbReference type="PANTHER" id="PTHR43846:SF1">
    <property type="entry name" value="TRNA URIDINE(34) HYDROXYLASE"/>
    <property type="match status" value="1"/>
</dbReference>
<reference evidence="2 3" key="1">
    <citation type="submission" date="2024-04" db="EMBL/GenBank/DDBJ databases">
        <title>Symmetric and asymmetric DNA N6-adenine methylation regulates different biological responses in Mucorales.</title>
        <authorList>
            <consortium name="Lawrence Berkeley National Laboratory"/>
            <person name="Lax C."/>
            <person name="Mondo S.J."/>
            <person name="Osorio-Concepcion M."/>
            <person name="Muszewska A."/>
            <person name="Corrochano-Luque M."/>
            <person name="Gutierrez G."/>
            <person name="Riley R."/>
            <person name="Lipzen A."/>
            <person name="Guo J."/>
            <person name="Hundley H."/>
            <person name="Amirebrahimi M."/>
            <person name="Ng V."/>
            <person name="Lorenzo-Gutierrez D."/>
            <person name="Binder U."/>
            <person name="Yang J."/>
            <person name="Song Y."/>
            <person name="Canovas D."/>
            <person name="Navarro E."/>
            <person name="Freitag M."/>
            <person name="Gabaldon T."/>
            <person name="Grigoriev I.V."/>
            <person name="Corrochano L.M."/>
            <person name="Nicolas F.E."/>
            <person name="Garre V."/>
        </authorList>
    </citation>
    <scope>NUCLEOTIDE SEQUENCE [LARGE SCALE GENOMIC DNA]</scope>
    <source>
        <strain evidence="2 3">L51</strain>
    </source>
</reference>
<proteinExistence type="predicted"/>